<dbReference type="Proteomes" id="UP001558534">
    <property type="component" value="Unassembled WGS sequence"/>
</dbReference>
<dbReference type="InterPro" id="IPR029063">
    <property type="entry name" value="SAM-dependent_MTases_sf"/>
</dbReference>
<reference evidence="3 4" key="1">
    <citation type="submission" date="2024-07" db="EMBL/GenBank/DDBJ databases">
        <title>Characterization of a bacterium isolated from hydrolysated instant sea cucumber by whole-genome sequencing and metabolomics.</title>
        <authorList>
            <person name="Luo X."/>
            <person name="Zhang Z."/>
            <person name="Zheng Z."/>
            <person name="Zhang W."/>
            <person name="Ming T."/>
            <person name="Jiao L."/>
            <person name="Su X."/>
            <person name="Kong F."/>
            <person name="Xu J."/>
        </authorList>
    </citation>
    <scope>NUCLEOTIDE SEQUENCE [LARGE SCALE GENOMIC DNA]</scope>
    <source>
        <strain evidence="3 4">XL-2024</strain>
    </source>
</reference>
<dbReference type="SUPFAM" id="SSF53335">
    <property type="entry name" value="S-adenosyl-L-methionine-dependent methyltransferases"/>
    <property type="match status" value="1"/>
</dbReference>
<dbReference type="GO" id="GO:0008168">
    <property type="term" value="F:methyltransferase activity"/>
    <property type="evidence" value="ECO:0007669"/>
    <property type="project" value="UniProtKB-KW"/>
</dbReference>
<name>A0ABV3VWR4_9BACI</name>
<evidence type="ECO:0000259" key="2">
    <source>
        <dbReference type="Pfam" id="PF13847"/>
    </source>
</evidence>
<dbReference type="InterPro" id="IPR025714">
    <property type="entry name" value="Methyltranfer_dom"/>
</dbReference>
<dbReference type="EMBL" id="JBFRHK010000004">
    <property type="protein sequence ID" value="MEX3745324.1"/>
    <property type="molecule type" value="Genomic_DNA"/>
</dbReference>
<evidence type="ECO:0000256" key="1">
    <source>
        <dbReference type="SAM" id="Coils"/>
    </source>
</evidence>
<keyword evidence="1" id="KW-0175">Coiled coil</keyword>
<keyword evidence="3" id="KW-0489">Methyltransferase</keyword>
<keyword evidence="3" id="KW-0808">Transferase</keyword>
<dbReference type="Gene3D" id="3.40.50.150">
    <property type="entry name" value="Vaccinia Virus protein VP39"/>
    <property type="match status" value="1"/>
</dbReference>
<dbReference type="GO" id="GO:0032259">
    <property type="term" value="P:methylation"/>
    <property type="evidence" value="ECO:0007669"/>
    <property type="project" value="UniProtKB-KW"/>
</dbReference>
<evidence type="ECO:0000313" key="4">
    <source>
        <dbReference type="Proteomes" id="UP001558534"/>
    </source>
</evidence>
<dbReference type="PANTHER" id="PTHR43861">
    <property type="entry name" value="TRANS-ACONITATE 2-METHYLTRANSFERASE-RELATED"/>
    <property type="match status" value="1"/>
</dbReference>
<dbReference type="SUPFAM" id="SSF53756">
    <property type="entry name" value="UDP-Glycosyltransferase/glycogen phosphorylase"/>
    <property type="match status" value="1"/>
</dbReference>
<organism evidence="3 4">
    <name type="scientific">Lysinibacillus xylanilyticus</name>
    <dbReference type="NCBI Taxonomy" id="582475"/>
    <lineage>
        <taxon>Bacteria</taxon>
        <taxon>Bacillati</taxon>
        <taxon>Bacillota</taxon>
        <taxon>Bacilli</taxon>
        <taxon>Bacillales</taxon>
        <taxon>Bacillaceae</taxon>
        <taxon>Lysinibacillus</taxon>
    </lineage>
</organism>
<gene>
    <name evidence="3" type="ORF">AB1300_09260</name>
</gene>
<protein>
    <submittedName>
        <fullName evidence="3">Methyltransferase domain-containing protein</fullName>
    </submittedName>
</protein>
<comment type="caution">
    <text evidence="3">The sequence shown here is derived from an EMBL/GenBank/DDBJ whole genome shotgun (WGS) entry which is preliminary data.</text>
</comment>
<dbReference type="Gene3D" id="3.40.50.2000">
    <property type="entry name" value="Glycogen Phosphorylase B"/>
    <property type="match status" value="1"/>
</dbReference>
<dbReference type="RefSeq" id="WP_368636211.1">
    <property type="nucleotide sequence ID" value="NZ_JBFRHK010000004.1"/>
</dbReference>
<proteinExistence type="predicted"/>
<feature type="coiled-coil region" evidence="1">
    <location>
        <begin position="243"/>
        <end position="277"/>
    </location>
</feature>
<dbReference type="CDD" id="cd02440">
    <property type="entry name" value="AdoMet_MTases"/>
    <property type="match status" value="1"/>
</dbReference>
<accession>A0ABV3VWR4</accession>
<dbReference type="Pfam" id="PF13692">
    <property type="entry name" value="Glyco_trans_1_4"/>
    <property type="match status" value="1"/>
</dbReference>
<dbReference type="Pfam" id="PF13847">
    <property type="entry name" value="Methyltransf_31"/>
    <property type="match status" value="1"/>
</dbReference>
<feature type="domain" description="Methyltransferase" evidence="2">
    <location>
        <begin position="52"/>
        <end position="143"/>
    </location>
</feature>
<evidence type="ECO:0000313" key="3">
    <source>
        <dbReference type="EMBL" id="MEX3745324.1"/>
    </source>
</evidence>
<keyword evidence="4" id="KW-1185">Reference proteome</keyword>
<sequence>MENKFEVNSKNYWDVRFSSDWESNQGREQTRFFSNIAVDNIPSWLVSNINSNRYNICDVGCAEGDAVPILSNKFYKSNVIGIDFSQEAIEKAKKYYPNYSFMQSAIEEIEENYDVLFSSNVLEHFSNPFEMLEKMILKTNKHLILLLPFQEYIRVKEHFFTFDYEHFPLNLNDFRLSFYKEIDGAKFEHNLWPLKQILLVYTKKELFDQLDISLESLTSTVPIVETELKKTIEHYEKEIQTNKLSHEEEMGSLKIELEKVKNKAIEIEQNYEKLLVKFNIATTENETINKEIKRVEQLNDIHFSQMNKKEEELNSIYNSRLWKMARPYYNFRSKRNIINRILNYSKRFGVKQTINVAVRKANDQTVKKAHSIKHKAELKEILAQHMGKEIIVFPPLVDWNIPLYQRPQHIALNLAEKGYLYFFCTANMQYDNIDGFEKLSDSCYLTNRFDLLQTEIDSKILHLYSTDMNAHKELIDLTIANGDKILYEYIDEIHEELSGPIPLEVIQKHERLLKDEENCIAVGSADKLYNDILEYRSKNMALVTNGVEYEHFHIDKDMYNVPVEICDIVKKQKPIIGYFGAFATWFDYELVIKLAKERPQYEILLIGWDYDNSIQKYMLEKYSNITVIGPIQYKNLPKYAIHFSVSTIPFVLNDITESTSPIKLFEYMALGHPIVTTDMPECRKYESVLIGNDYYEFVEKIDEALDLANDVSYNSLLEKEANENTWSAKAEEIKKLF</sequence>